<sequence length="201" mass="22881">MNSQSLYNVGYRYARMPWEIGARAELIGLVRSGRLRRGRAIDLGCGTGANSIFLAQQGFDVTGVDFAPAALVKARAAAERAEVDVHFVLDDLTSFRHDHGTFDVLVDYGVLDDLSPERRDQYLANVLPLARPDSQFLLWCFEWPPRRWERWVGMRTMEPGEVNRRFGDRFAIERVAGTAVPAMWRFIPGFAAYLMTRRDLP</sequence>
<protein>
    <submittedName>
        <fullName evidence="5">Methyltransferase family protein</fullName>
    </submittedName>
</protein>
<evidence type="ECO:0000256" key="2">
    <source>
        <dbReference type="ARBA" id="ARBA00022679"/>
    </source>
</evidence>
<evidence type="ECO:0000313" key="5">
    <source>
        <dbReference type="EMBL" id="TCO53493.1"/>
    </source>
</evidence>
<evidence type="ECO:0000313" key="6">
    <source>
        <dbReference type="Proteomes" id="UP000295680"/>
    </source>
</evidence>
<keyword evidence="1 5" id="KW-0489">Methyltransferase</keyword>
<reference evidence="5 6" key="1">
    <citation type="submission" date="2019-03" db="EMBL/GenBank/DDBJ databases">
        <title>Genomic Encyclopedia of Type Strains, Phase IV (KMG-IV): sequencing the most valuable type-strain genomes for metagenomic binning, comparative biology and taxonomic classification.</title>
        <authorList>
            <person name="Goeker M."/>
        </authorList>
    </citation>
    <scope>NUCLEOTIDE SEQUENCE [LARGE SCALE GENOMIC DNA]</scope>
    <source>
        <strain evidence="5 6">DSM 45934</strain>
    </source>
</reference>
<keyword evidence="3" id="KW-0949">S-adenosyl-L-methionine</keyword>
<keyword evidence="6" id="KW-1185">Reference proteome</keyword>
<dbReference type="RefSeq" id="WP_207926525.1">
    <property type="nucleotide sequence ID" value="NZ_SLWS01000010.1"/>
</dbReference>
<dbReference type="PANTHER" id="PTHR43464">
    <property type="entry name" value="METHYLTRANSFERASE"/>
    <property type="match status" value="1"/>
</dbReference>
<evidence type="ECO:0000256" key="1">
    <source>
        <dbReference type="ARBA" id="ARBA00022603"/>
    </source>
</evidence>
<accession>A0A4R2J4B3</accession>
<organism evidence="5 6">
    <name type="scientific">Actinocrispum wychmicini</name>
    <dbReference type="NCBI Taxonomy" id="1213861"/>
    <lineage>
        <taxon>Bacteria</taxon>
        <taxon>Bacillati</taxon>
        <taxon>Actinomycetota</taxon>
        <taxon>Actinomycetes</taxon>
        <taxon>Pseudonocardiales</taxon>
        <taxon>Pseudonocardiaceae</taxon>
        <taxon>Actinocrispum</taxon>
    </lineage>
</organism>
<dbReference type="SUPFAM" id="SSF53335">
    <property type="entry name" value="S-adenosyl-L-methionine-dependent methyltransferases"/>
    <property type="match status" value="1"/>
</dbReference>
<feature type="domain" description="Methyltransferase" evidence="4">
    <location>
        <begin position="41"/>
        <end position="132"/>
    </location>
</feature>
<dbReference type="InterPro" id="IPR041698">
    <property type="entry name" value="Methyltransf_25"/>
</dbReference>
<dbReference type="Pfam" id="PF13649">
    <property type="entry name" value="Methyltransf_25"/>
    <property type="match status" value="1"/>
</dbReference>
<dbReference type="AlphaFoldDB" id="A0A4R2J4B3"/>
<dbReference type="GO" id="GO:0008168">
    <property type="term" value="F:methyltransferase activity"/>
    <property type="evidence" value="ECO:0007669"/>
    <property type="project" value="UniProtKB-KW"/>
</dbReference>
<dbReference type="EMBL" id="SLWS01000010">
    <property type="protein sequence ID" value="TCO53493.1"/>
    <property type="molecule type" value="Genomic_DNA"/>
</dbReference>
<comment type="caution">
    <text evidence="5">The sequence shown here is derived from an EMBL/GenBank/DDBJ whole genome shotgun (WGS) entry which is preliminary data.</text>
</comment>
<dbReference type="Gene3D" id="3.40.50.150">
    <property type="entry name" value="Vaccinia Virus protein VP39"/>
    <property type="match status" value="1"/>
</dbReference>
<dbReference type="PANTHER" id="PTHR43464:SF19">
    <property type="entry name" value="UBIQUINONE BIOSYNTHESIS O-METHYLTRANSFERASE, MITOCHONDRIAL"/>
    <property type="match status" value="1"/>
</dbReference>
<dbReference type="GO" id="GO:0032259">
    <property type="term" value="P:methylation"/>
    <property type="evidence" value="ECO:0007669"/>
    <property type="project" value="UniProtKB-KW"/>
</dbReference>
<keyword evidence="2 5" id="KW-0808">Transferase</keyword>
<dbReference type="InterPro" id="IPR029063">
    <property type="entry name" value="SAM-dependent_MTases_sf"/>
</dbReference>
<dbReference type="CDD" id="cd02440">
    <property type="entry name" value="AdoMet_MTases"/>
    <property type="match status" value="1"/>
</dbReference>
<gene>
    <name evidence="5" type="ORF">EV192_11082</name>
</gene>
<evidence type="ECO:0000259" key="4">
    <source>
        <dbReference type="Pfam" id="PF13649"/>
    </source>
</evidence>
<name>A0A4R2J4B3_9PSEU</name>
<proteinExistence type="predicted"/>
<evidence type="ECO:0000256" key="3">
    <source>
        <dbReference type="ARBA" id="ARBA00022691"/>
    </source>
</evidence>
<dbReference type="Proteomes" id="UP000295680">
    <property type="component" value="Unassembled WGS sequence"/>
</dbReference>